<feature type="compositionally biased region" description="Acidic residues" evidence="2">
    <location>
        <begin position="289"/>
        <end position="298"/>
    </location>
</feature>
<dbReference type="SUPFAM" id="SSF53254">
    <property type="entry name" value="Phosphoglycerate mutase-like"/>
    <property type="match status" value="1"/>
</dbReference>
<dbReference type="STRING" id="3055.A0A2K3E4V9"/>
<reference evidence="3 4" key="1">
    <citation type="journal article" date="2007" name="Science">
        <title>The Chlamydomonas genome reveals the evolution of key animal and plant functions.</title>
        <authorList>
            <person name="Merchant S.S."/>
            <person name="Prochnik S.E."/>
            <person name="Vallon O."/>
            <person name="Harris E.H."/>
            <person name="Karpowicz S.J."/>
            <person name="Witman G.B."/>
            <person name="Terry A."/>
            <person name="Salamov A."/>
            <person name="Fritz-Laylin L.K."/>
            <person name="Marechal-Drouard L."/>
            <person name="Marshall W.F."/>
            <person name="Qu L.H."/>
            <person name="Nelson D.R."/>
            <person name="Sanderfoot A.A."/>
            <person name="Spalding M.H."/>
            <person name="Kapitonov V.V."/>
            <person name="Ren Q."/>
            <person name="Ferris P."/>
            <person name="Lindquist E."/>
            <person name="Shapiro H."/>
            <person name="Lucas S.M."/>
            <person name="Grimwood J."/>
            <person name="Schmutz J."/>
            <person name="Cardol P."/>
            <person name="Cerutti H."/>
            <person name="Chanfreau G."/>
            <person name="Chen C.L."/>
            <person name="Cognat V."/>
            <person name="Croft M.T."/>
            <person name="Dent R."/>
            <person name="Dutcher S."/>
            <person name="Fernandez E."/>
            <person name="Fukuzawa H."/>
            <person name="Gonzalez-Ballester D."/>
            <person name="Gonzalez-Halphen D."/>
            <person name="Hallmann A."/>
            <person name="Hanikenne M."/>
            <person name="Hippler M."/>
            <person name="Inwood W."/>
            <person name="Jabbari K."/>
            <person name="Kalanon M."/>
            <person name="Kuras R."/>
            <person name="Lefebvre P.A."/>
            <person name="Lemaire S.D."/>
            <person name="Lobanov A.V."/>
            <person name="Lohr M."/>
            <person name="Manuell A."/>
            <person name="Meier I."/>
            <person name="Mets L."/>
            <person name="Mittag M."/>
            <person name="Mittelmeier T."/>
            <person name="Moroney J.V."/>
            <person name="Moseley J."/>
            <person name="Napoli C."/>
            <person name="Nedelcu A.M."/>
            <person name="Niyogi K."/>
            <person name="Novoselov S.V."/>
            <person name="Paulsen I.T."/>
            <person name="Pazour G."/>
            <person name="Purton S."/>
            <person name="Ral J.P."/>
            <person name="Riano-Pachon D.M."/>
            <person name="Riekhof W."/>
            <person name="Rymarquis L."/>
            <person name="Schroda M."/>
            <person name="Stern D."/>
            <person name="Umen J."/>
            <person name="Willows R."/>
            <person name="Wilson N."/>
            <person name="Zimmer S.L."/>
            <person name="Allmer J."/>
            <person name="Balk J."/>
            <person name="Bisova K."/>
            <person name="Chen C.J."/>
            <person name="Elias M."/>
            <person name="Gendler K."/>
            <person name="Hauser C."/>
            <person name="Lamb M.R."/>
            <person name="Ledford H."/>
            <person name="Long J.C."/>
            <person name="Minagawa J."/>
            <person name="Page M.D."/>
            <person name="Pan J."/>
            <person name="Pootakham W."/>
            <person name="Roje S."/>
            <person name="Rose A."/>
            <person name="Stahlberg E."/>
            <person name="Terauchi A.M."/>
            <person name="Yang P."/>
            <person name="Ball S."/>
            <person name="Bowler C."/>
            <person name="Dieckmann C.L."/>
            <person name="Gladyshev V.N."/>
            <person name="Green P."/>
            <person name="Jorgensen R."/>
            <person name="Mayfield S."/>
            <person name="Mueller-Roeber B."/>
            <person name="Rajamani S."/>
            <person name="Sayre R.T."/>
            <person name="Brokstein P."/>
            <person name="Dubchak I."/>
            <person name="Goodstein D."/>
            <person name="Hornick L."/>
            <person name="Huang Y.W."/>
            <person name="Jhaveri J."/>
            <person name="Luo Y."/>
            <person name="Martinez D."/>
            <person name="Ngau W.C."/>
            <person name="Otillar B."/>
            <person name="Poliakov A."/>
            <person name="Porter A."/>
            <person name="Szajkowski L."/>
            <person name="Werner G."/>
            <person name="Zhou K."/>
            <person name="Grigoriev I.V."/>
            <person name="Rokhsar D.S."/>
            <person name="Grossman A.R."/>
        </authorList>
    </citation>
    <scope>NUCLEOTIDE SEQUENCE [LARGE SCALE GENOMIC DNA]</scope>
    <source>
        <strain evidence="4">CC-503</strain>
    </source>
</reference>
<sequence length="748" mass="77321">MSRLPVPLPAVAAALGVAGTFAGPRTQRGGEGAGPGCWDHDATATTANNNNTSSGMSGSADSSAPAHSWLQGLLTPHRRTAVAADSNSSATATGSGWGWGLLLPRLQLPLPLLTPALADASGYDSSAPSTSTSTSAPAATAAAAGAAGGGQRAGLVQLLLPLGEGVAEGGDPDTITGVFHRLDPSTARLVLVQVVFRHGARTPLSDRSELWEGVAWDVCGEAYKAAGVRLFSTSGVENPVSRHDTRQRAVEFAGGCRKGELTRLGQAQARQLGAWLRQRYVLGGAGAGGEEEGGEGEEQGQGRGHGFLPPQYQEGLVSARTTNISRTIATLRGVLTGLYPELPTRPPQHVYVEQLQQQQQQQQQAASGSSSSSGGSSGGQPQQEQERLPYVTTSSDLDEILYADTRACPHLQSFRAVQREQGKAAVQSDPDYAWARDALLAALPQLRGVDAATFDNQPWIFTEVHDVLTSLAAHGKPLPLRLEALGPAGGWEQLPRLLAAVDRLATLEFATEVAPSVRDRFGRAVMRLSMGRLLHTLVGNMSRAAAAAAAAGDSGVGAGAEVEAKEQAKEAGAAAASAAASPRMYLYSGHDSTIMPLLSALGLDVKHWPPYLSNIVIELWQLPQPPAPAAAADAAGQQDAGAPAASGAAPPPPPPPSRFVVRVLFNREELALPHCPQGYLPSLSTFSREVVGPFLLSAADQPAVCAVKMGHDTPLPQPKAKPGAAQAEAGVAAAAQEEVAKAAAAAAK</sequence>
<evidence type="ECO:0000313" key="3">
    <source>
        <dbReference type="EMBL" id="PNW87783.1"/>
    </source>
</evidence>
<dbReference type="InterPro" id="IPR000560">
    <property type="entry name" value="His_Pase_clade-2"/>
</dbReference>
<comment type="similarity">
    <text evidence="1">Belongs to the histidine acid phosphatase family.</text>
</comment>
<name>A0A2K3E4V9_CHLRE</name>
<dbReference type="KEGG" id="cre:CHLRE_01g002050v5"/>
<dbReference type="Gramene" id="PNW87783">
    <property type="protein sequence ID" value="PNW87783"/>
    <property type="gene ID" value="CHLRE_01g002050v5"/>
</dbReference>
<evidence type="ECO:0008006" key="5">
    <source>
        <dbReference type="Google" id="ProtNLM"/>
    </source>
</evidence>
<dbReference type="CDD" id="cd07061">
    <property type="entry name" value="HP_HAP_like"/>
    <property type="match status" value="1"/>
</dbReference>
<protein>
    <recommendedName>
        <fullName evidence="5">Acid phosphatase</fullName>
    </recommendedName>
</protein>
<evidence type="ECO:0000313" key="4">
    <source>
        <dbReference type="Proteomes" id="UP000006906"/>
    </source>
</evidence>
<feature type="region of interest" description="Disordered" evidence="2">
    <location>
        <begin position="353"/>
        <end position="388"/>
    </location>
</feature>
<feature type="region of interest" description="Disordered" evidence="2">
    <location>
        <begin position="286"/>
        <end position="311"/>
    </location>
</feature>
<dbReference type="AlphaFoldDB" id="A0A2K3E4V9"/>
<dbReference type="InParanoid" id="A0A2K3E4V9"/>
<feature type="compositionally biased region" description="Low complexity" evidence="2">
    <location>
        <begin position="356"/>
        <end position="383"/>
    </location>
</feature>
<dbReference type="PROSITE" id="PS00616">
    <property type="entry name" value="HIS_ACID_PHOSPHAT_1"/>
    <property type="match status" value="1"/>
</dbReference>
<proteinExistence type="inferred from homology"/>
<dbReference type="InterPro" id="IPR033379">
    <property type="entry name" value="Acid_Pase_AS"/>
</dbReference>
<dbReference type="PANTHER" id="PTHR11567">
    <property type="entry name" value="ACID PHOSPHATASE-RELATED"/>
    <property type="match status" value="1"/>
</dbReference>
<gene>
    <name evidence="3" type="ORF">CHLRE_01g002050v5</name>
</gene>
<dbReference type="InterPro" id="IPR050645">
    <property type="entry name" value="Histidine_acid_phosphatase"/>
</dbReference>
<dbReference type="OMA" id="EYMWARE"/>
<feature type="region of interest" description="Disordered" evidence="2">
    <location>
        <begin position="627"/>
        <end position="657"/>
    </location>
</feature>
<keyword evidence="4" id="KW-1185">Reference proteome</keyword>
<dbReference type="Proteomes" id="UP000006906">
    <property type="component" value="Chromosome 1"/>
</dbReference>
<accession>A0A2K3E4V9</accession>
<dbReference type="GeneID" id="66051893"/>
<dbReference type="PANTHER" id="PTHR11567:SF207">
    <property type="entry name" value="LYSOPHOSPHATIDIC ACID PHOSPHATASE TYPE 6"/>
    <property type="match status" value="1"/>
</dbReference>
<dbReference type="OrthoDB" id="10257284at2759"/>
<feature type="region of interest" description="Disordered" evidence="2">
    <location>
        <begin position="25"/>
        <end position="66"/>
    </location>
</feature>
<evidence type="ECO:0000256" key="1">
    <source>
        <dbReference type="ARBA" id="ARBA00005375"/>
    </source>
</evidence>
<dbReference type="PROSITE" id="PS00778">
    <property type="entry name" value="HIS_ACID_PHOSPHAT_2"/>
    <property type="match status" value="1"/>
</dbReference>
<organism evidence="3 4">
    <name type="scientific">Chlamydomonas reinhardtii</name>
    <name type="common">Chlamydomonas smithii</name>
    <dbReference type="NCBI Taxonomy" id="3055"/>
    <lineage>
        <taxon>Eukaryota</taxon>
        <taxon>Viridiplantae</taxon>
        <taxon>Chlorophyta</taxon>
        <taxon>core chlorophytes</taxon>
        <taxon>Chlorophyceae</taxon>
        <taxon>CS clade</taxon>
        <taxon>Chlamydomonadales</taxon>
        <taxon>Chlamydomonadaceae</taxon>
        <taxon>Chlamydomonas</taxon>
    </lineage>
</organism>
<dbReference type="RefSeq" id="XP_042928023.1">
    <property type="nucleotide sequence ID" value="XM_043058109.1"/>
</dbReference>
<dbReference type="EMBL" id="CM008962">
    <property type="protein sequence ID" value="PNW87783.1"/>
    <property type="molecule type" value="Genomic_DNA"/>
</dbReference>
<dbReference type="Pfam" id="PF00328">
    <property type="entry name" value="His_Phos_2"/>
    <property type="match status" value="1"/>
</dbReference>
<dbReference type="InterPro" id="IPR029033">
    <property type="entry name" value="His_PPase_superfam"/>
</dbReference>
<evidence type="ECO:0000256" key="2">
    <source>
        <dbReference type="SAM" id="MobiDB-lite"/>
    </source>
</evidence>
<feature type="compositionally biased region" description="Low complexity" evidence="2">
    <location>
        <begin position="43"/>
        <end position="64"/>
    </location>
</feature>
<dbReference type="GO" id="GO:0016791">
    <property type="term" value="F:phosphatase activity"/>
    <property type="evidence" value="ECO:0000318"/>
    <property type="project" value="GO_Central"/>
</dbReference>
<dbReference type="Gene3D" id="3.40.50.1240">
    <property type="entry name" value="Phosphoglycerate mutase-like"/>
    <property type="match status" value="1"/>
</dbReference>
<feature type="compositionally biased region" description="Low complexity" evidence="2">
    <location>
        <begin position="629"/>
        <end position="648"/>
    </location>
</feature>